<evidence type="ECO:0000259" key="1">
    <source>
        <dbReference type="PROSITE" id="PS50222"/>
    </source>
</evidence>
<dbReference type="OrthoDB" id="2016045at2759"/>
<name>A0A6P5YUG2_DURZI</name>
<dbReference type="InterPro" id="IPR002048">
    <property type="entry name" value="EF_hand_dom"/>
</dbReference>
<organism evidence="2 3">
    <name type="scientific">Durio zibethinus</name>
    <name type="common">Durian</name>
    <dbReference type="NCBI Taxonomy" id="66656"/>
    <lineage>
        <taxon>Eukaryota</taxon>
        <taxon>Viridiplantae</taxon>
        <taxon>Streptophyta</taxon>
        <taxon>Embryophyta</taxon>
        <taxon>Tracheophyta</taxon>
        <taxon>Spermatophyta</taxon>
        <taxon>Magnoliopsida</taxon>
        <taxon>eudicotyledons</taxon>
        <taxon>Gunneridae</taxon>
        <taxon>Pentapetalae</taxon>
        <taxon>rosids</taxon>
        <taxon>malvids</taxon>
        <taxon>Malvales</taxon>
        <taxon>Malvaceae</taxon>
        <taxon>Helicteroideae</taxon>
        <taxon>Durio</taxon>
    </lineage>
</organism>
<dbReference type="RefSeq" id="XP_022744159.1">
    <property type="nucleotide sequence ID" value="XM_022888424.1"/>
</dbReference>
<dbReference type="PANTHER" id="PTHR34574:SF3">
    <property type="entry name" value="CALCIUM-BINDING EF HAND FAMILY PROTEIN"/>
    <property type="match status" value="1"/>
</dbReference>
<feature type="domain" description="EF-hand" evidence="1">
    <location>
        <begin position="122"/>
        <end position="157"/>
    </location>
</feature>
<keyword evidence="2" id="KW-1185">Reference proteome</keyword>
<gene>
    <name evidence="3" type="primary">LOC111295066</name>
</gene>
<dbReference type="PROSITE" id="PS50222">
    <property type="entry name" value="EF_HAND_2"/>
    <property type="match status" value="1"/>
</dbReference>
<dbReference type="Proteomes" id="UP000515121">
    <property type="component" value="Unplaced"/>
</dbReference>
<accession>A0A6P5YUG2</accession>
<dbReference type="AlphaFoldDB" id="A0A6P5YUG2"/>
<evidence type="ECO:0000313" key="2">
    <source>
        <dbReference type="Proteomes" id="UP000515121"/>
    </source>
</evidence>
<reference evidence="3" key="1">
    <citation type="submission" date="2025-08" db="UniProtKB">
        <authorList>
            <consortium name="RefSeq"/>
        </authorList>
    </citation>
    <scope>IDENTIFICATION</scope>
    <source>
        <tissue evidence="3">Fruit stalk</tissue>
    </source>
</reference>
<dbReference type="GeneID" id="111295066"/>
<dbReference type="GO" id="GO:0005509">
    <property type="term" value="F:calcium ion binding"/>
    <property type="evidence" value="ECO:0007669"/>
    <property type="project" value="InterPro"/>
</dbReference>
<protein>
    <submittedName>
        <fullName evidence="3">Uncharacterized protein LOC111295066</fullName>
    </submittedName>
</protein>
<dbReference type="PANTHER" id="PTHR34574">
    <property type="entry name" value="CALCIUM-BINDING EF-HAND FAMILY PROTEIN-RELATED"/>
    <property type="match status" value="1"/>
</dbReference>
<evidence type="ECO:0000313" key="3">
    <source>
        <dbReference type="RefSeq" id="XP_022744159.1"/>
    </source>
</evidence>
<proteinExistence type="predicted"/>
<dbReference type="KEGG" id="dzi:111295066"/>
<sequence>MAEGRLTVLDGTRLRSLNLSLPELNGTVTGAQLLEIADSKASSSLFGLSLPQNLKASALSRVIAGAGDDEVTFRQMELDREKAFKILSDYISAIADELKDDPLVVSILDGNTLKMFLEDEDDYAMLAEDLFTDLDIEDKGKICKSEIRNALVHMGVEMGIPPFSEFSLLNDILKKHGAEGEEELGQAQFAELLQPILEETADALTEKHVVIIQNIKVVNASKLRKLLADEKQFNHVIQRVLQEKKSGKDELGKTKLIRSFLEKHGKDLGLPPAESNEAVILLYDVVFSEVQSKKSAAQMDDEFREYVKDILEKFAEQLEANPIFCDLDN</sequence>